<dbReference type="InterPro" id="IPR035686">
    <property type="entry name" value="CPSase_GATase1"/>
</dbReference>
<evidence type="ECO:0000313" key="13">
    <source>
        <dbReference type="Proteomes" id="UP000184204"/>
    </source>
</evidence>
<dbReference type="PRINTS" id="PR00097">
    <property type="entry name" value="ANTSNTHASEII"/>
</dbReference>
<dbReference type="Proteomes" id="UP000068026">
    <property type="component" value="Chromosome"/>
</dbReference>
<dbReference type="SUPFAM" id="SSF52317">
    <property type="entry name" value="Class I glutamine amidotransferase-like"/>
    <property type="match status" value="1"/>
</dbReference>
<dbReference type="SMART" id="SM01097">
    <property type="entry name" value="CPSase_sm_chain"/>
    <property type="match status" value="1"/>
</dbReference>
<dbReference type="InterPro" id="IPR029062">
    <property type="entry name" value="Class_I_gatase-like"/>
</dbReference>
<dbReference type="EMBL" id="FQUA01000001">
    <property type="protein sequence ID" value="SHE31014.1"/>
    <property type="molecule type" value="Genomic_DNA"/>
</dbReference>
<evidence type="ECO:0000256" key="5">
    <source>
        <dbReference type="ARBA" id="ARBA00022840"/>
    </source>
</evidence>
<comment type="subunit">
    <text evidence="8">Composed of two chains; the small (or glutamine) chain promotes the hydrolysis of glutamine to ammonia, which is used by the large (or ammonia) chain to synthesize carbamoyl phosphate. Tetramer of heterodimers (alpha,beta)4.</text>
</comment>
<dbReference type="RefSeq" id="WP_066046524.1">
    <property type="nucleotide sequence ID" value="NZ_CP014223.1"/>
</dbReference>
<dbReference type="KEGG" id="cpro:CPRO_00290"/>
<dbReference type="CDD" id="cd01744">
    <property type="entry name" value="GATase1_CPSase"/>
    <property type="match status" value="1"/>
</dbReference>
<organism evidence="11 13">
    <name type="scientific">Anaerotignum propionicum DSM 1682</name>
    <dbReference type="NCBI Taxonomy" id="991789"/>
    <lineage>
        <taxon>Bacteria</taxon>
        <taxon>Bacillati</taxon>
        <taxon>Bacillota</taxon>
        <taxon>Clostridia</taxon>
        <taxon>Lachnospirales</taxon>
        <taxon>Anaerotignaceae</taxon>
        <taxon>Anaerotignum</taxon>
    </lineage>
</organism>
<feature type="binding site" evidence="8">
    <location>
        <position position="291"/>
    </location>
    <ligand>
        <name>L-glutamine</name>
        <dbReference type="ChEBI" id="CHEBI:58359"/>
    </ligand>
</feature>
<keyword evidence="8" id="KW-0055">Arginine biosynthesis</keyword>
<keyword evidence="4 8" id="KW-0547">Nucleotide-binding</keyword>
<feature type="active site" description="Nucleophile" evidence="8">
    <location>
        <position position="249"/>
    </location>
</feature>
<dbReference type="EMBL" id="CP014223">
    <property type="protein sequence ID" value="AMJ39654.1"/>
    <property type="molecule type" value="Genomic_DNA"/>
</dbReference>
<keyword evidence="12" id="KW-1185">Reference proteome</keyword>
<dbReference type="AlphaFoldDB" id="A0A0X8VB20"/>
<keyword evidence="8" id="KW-0665">Pyrimidine biosynthesis</keyword>
<dbReference type="GO" id="GO:0005524">
    <property type="term" value="F:ATP binding"/>
    <property type="evidence" value="ECO:0007669"/>
    <property type="project" value="UniProtKB-UniRule"/>
</dbReference>
<feature type="binding site" evidence="8">
    <location>
        <position position="223"/>
    </location>
    <ligand>
        <name>L-glutamine</name>
        <dbReference type="ChEBI" id="CHEBI:58359"/>
    </ligand>
</feature>
<evidence type="ECO:0000256" key="7">
    <source>
        <dbReference type="ARBA" id="ARBA00048816"/>
    </source>
</evidence>
<keyword evidence="8" id="KW-0028">Amino-acid biosynthesis</keyword>
<feature type="binding site" evidence="8">
    <location>
        <position position="253"/>
    </location>
    <ligand>
        <name>L-glutamine</name>
        <dbReference type="ChEBI" id="CHEBI:58359"/>
    </ligand>
</feature>
<dbReference type="Proteomes" id="UP000184204">
    <property type="component" value="Unassembled WGS sequence"/>
</dbReference>
<comment type="similarity">
    <text evidence="2 8">Belongs to the CarA family.</text>
</comment>
<evidence type="ECO:0000256" key="2">
    <source>
        <dbReference type="ARBA" id="ARBA00007800"/>
    </source>
</evidence>
<evidence type="ECO:0000256" key="8">
    <source>
        <dbReference type="HAMAP-Rule" id="MF_01209"/>
    </source>
</evidence>
<dbReference type="PROSITE" id="PS51273">
    <property type="entry name" value="GATASE_TYPE_1"/>
    <property type="match status" value="1"/>
</dbReference>
<evidence type="ECO:0000259" key="9">
    <source>
        <dbReference type="SMART" id="SM01097"/>
    </source>
</evidence>
<dbReference type="InterPro" id="IPR006274">
    <property type="entry name" value="CarbamoylP_synth_ssu"/>
</dbReference>
<dbReference type="SUPFAM" id="SSF52021">
    <property type="entry name" value="Carbamoyl phosphate synthetase, small subunit N-terminal domain"/>
    <property type="match status" value="1"/>
</dbReference>
<comment type="pathway">
    <text evidence="8">Pyrimidine metabolism; UMP biosynthesis via de novo pathway; (S)-dihydroorotate from bicarbonate: step 1/3.</text>
</comment>
<dbReference type="InterPro" id="IPR036480">
    <property type="entry name" value="CarbP_synth_ssu_N_sf"/>
</dbReference>
<reference evidence="12" key="2">
    <citation type="submission" date="2016-01" db="EMBL/GenBank/DDBJ databases">
        <authorList>
            <person name="Poehlein A."/>
            <person name="Schlien K."/>
            <person name="Gottschalk G."/>
            <person name="Buckel W."/>
            <person name="Daniel R."/>
        </authorList>
    </citation>
    <scope>NUCLEOTIDE SEQUENCE [LARGE SCALE GENOMIC DNA]</scope>
    <source>
        <strain evidence="12">X2</strain>
    </source>
</reference>
<dbReference type="GO" id="GO:0004088">
    <property type="term" value="F:carbamoyl-phosphate synthase (glutamine-hydrolyzing) activity"/>
    <property type="evidence" value="ECO:0007669"/>
    <property type="project" value="UniProtKB-UniRule"/>
</dbReference>
<dbReference type="PANTHER" id="PTHR43418">
    <property type="entry name" value="MULTIFUNCTIONAL TRYPTOPHAN BIOSYNTHESIS PROTEIN-RELATED"/>
    <property type="match status" value="1"/>
</dbReference>
<reference evidence="11" key="3">
    <citation type="submission" date="2016-11" db="EMBL/GenBank/DDBJ databases">
        <authorList>
            <person name="Varghese N."/>
            <person name="Submissions S."/>
        </authorList>
    </citation>
    <scope>NUCLEOTIDE SEQUENCE</scope>
    <source>
        <strain evidence="11">DSM 1682</strain>
    </source>
</reference>
<dbReference type="PANTHER" id="PTHR43418:SF7">
    <property type="entry name" value="CARBAMOYL-PHOSPHATE SYNTHASE SMALL CHAIN"/>
    <property type="match status" value="1"/>
</dbReference>
<dbReference type="GO" id="GO:0006541">
    <property type="term" value="P:glutamine metabolic process"/>
    <property type="evidence" value="ECO:0007669"/>
    <property type="project" value="InterPro"/>
</dbReference>
<proteinExistence type="inferred from homology"/>
<feature type="active site" evidence="8">
    <location>
        <position position="333"/>
    </location>
</feature>
<dbReference type="EC" id="6.3.5.5" evidence="8"/>
<dbReference type="InterPro" id="IPR050472">
    <property type="entry name" value="Anth_synth/Amidotransfase"/>
</dbReference>
<dbReference type="PRINTS" id="PR00096">
    <property type="entry name" value="GATASE"/>
</dbReference>
<evidence type="ECO:0000313" key="12">
    <source>
        <dbReference type="Proteomes" id="UP000068026"/>
    </source>
</evidence>
<feature type="domain" description="Carbamoyl-phosphate synthase small subunit N-terminal" evidence="9">
    <location>
        <begin position="2"/>
        <end position="132"/>
    </location>
</feature>
<gene>
    <name evidence="8 10" type="primary">carA</name>
    <name evidence="10" type="ORF">CPRO_00290</name>
    <name evidence="11" type="ORF">SAMN02745151_00330</name>
</gene>
<feature type="binding site" evidence="8">
    <location>
        <position position="294"/>
    </location>
    <ligand>
        <name>L-glutamine</name>
        <dbReference type="ChEBI" id="CHEBI:58359"/>
    </ligand>
</feature>
<dbReference type="HAMAP" id="MF_01209">
    <property type="entry name" value="CPSase_S_chain"/>
    <property type="match status" value="1"/>
</dbReference>
<dbReference type="GO" id="GO:0044205">
    <property type="term" value="P:'de novo' UMP biosynthetic process"/>
    <property type="evidence" value="ECO:0007669"/>
    <property type="project" value="UniProtKB-UniRule"/>
</dbReference>
<comment type="catalytic activity">
    <reaction evidence="8">
        <text>L-glutamine + H2O = L-glutamate + NH4(+)</text>
        <dbReference type="Rhea" id="RHEA:15889"/>
        <dbReference type="ChEBI" id="CHEBI:15377"/>
        <dbReference type="ChEBI" id="CHEBI:28938"/>
        <dbReference type="ChEBI" id="CHEBI:29985"/>
        <dbReference type="ChEBI" id="CHEBI:58359"/>
    </reaction>
</comment>
<dbReference type="NCBIfam" id="NF009475">
    <property type="entry name" value="PRK12838.1"/>
    <property type="match status" value="1"/>
</dbReference>
<dbReference type="PRINTS" id="PR00099">
    <property type="entry name" value="CPSGATASE"/>
</dbReference>
<evidence type="ECO:0000313" key="11">
    <source>
        <dbReference type="EMBL" id="SHE31014.1"/>
    </source>
</evidence>
<keyword evidence="5 8" id="KW-0067">ATP-binding</keyword>
<dbReference type="OrthoDB" id="9804328at2"/>
<accession>A0A0X8VB20</accession>
<comment type="pathway">
    <text evidence="1 8">Amino-acid biosynthesis; L-arginine biosynthesis; carbamoyl phosphate from bicarbonate: step 1/1.</text>
</comment>
<keyword evidence="6 8" id="KW-0315">Glutamine amidotransferase</keyword>
<feature type="binding site" evidence="8">
    <location>
        <position position="221"/>
    </location>
    <ligand>
        <name>L-glutamine</name>
        <dbReference type="ChEBI" id="CHEBI:58359"/>
    </ligand>
</feature>
<dbReference type="InterPro" id="IPR002474">
    <property type="entry name" value="CarbamoylP_synth_ssu_N"/>
</dbReference>
<dbReference type="Gene3D" id="3.50.30.20">
    <property type="entry name" value="Carbamoyl-phosphate synthase small subunit, N-terminal domain"/>
    <property type="match status" value="1"/>
</dbReference>
<feature type="region of interest" description="CPSase" evidence="8">
    <location>
        <begin position="1"/>
        <end position="172"/>
    </location>
</feature>
<sequence>MKKAYLVLQNGKVFPATRFGKEGEITAELVFTTGMEGYLETLTDPSYHGQIVVQTFPLIGNYGVIPDDFESQSPSLSAYIVRNICDLPSNFRNEGTLGAYLEQQGVIGLCDLDTRALTKIIREYGVMNAAIVNEIPQDMEAFARSLSNAALSSSVDKVTCKEAYVLNPTGKKHVVLWDFGYKKNMGDELIKRDCKLTVVPAQTTAEEILSLKPDGILLSNGPGDPSDNKSIIENIGKTAQSKTPIFGICLGHQMLALAKGAISTKLKYGHRGANQPVRYTPTGRLYITSQNHGYAIKSETLPPSAVLSFTHVNDNTCEGVEYTDIPAFSVQFHPEACGGPKDTNFLFEQFMSLMGGNENAAE</sequence>
<feature type="binding site" evidence="8">
    <location>
        <position position="250"/>
    </location>
    <ligand>
        <name>L-glutamine</name>
        <dbReference type="ChEBI" id="CHEBI:58359"/>
    </ligand>
</feature>
<reference evidence="13" key="4">
    <citation type="submission" date="2016-11" db="EMBL/GenBank/DDBJ databases">
        <authorList>
            <person name="Jaros S."/>
            <person name="Januszkiewicz K."/>
            <person name="Wedrychowicz H."/>
        </authorList>
    </citation>
    <scope>NUCLEOTIDE SEQUENCE [LARGE SCALE GENOMIC DNA]</scope>
    <source>
        <strain evidence="13">DSM 1682</strain>
    </source>
</reference>
<evidence type="ECO:0000256" key="6">
    <source>
        <dbReference type="ARBA" id="ARBA00022962"/>
    </source>
</evidence>
<feature type="binding site" evidence="8">
    <location>
        <position position="293"/>
    </location>
    <ligand>
        <name>L-glutamine</name>
        <dbReference type="ChEBI" id="CHEBI:58359"/>
    </ligand>
</feature>
<evidence type="ECO:0000256" key="4">
    <source>
        <dbReference type="ARBA" id="ARBA00022741"/>
    </source>
</evidence>
<dbReference type="Pfam" id="PF00988">
    <property type="entry name" value="CPSase_sm_chain"/>
    <property type="match status" value="1"/>
</dbReference>
<dbReference type="GO" id="GO:0006526">
    <property type="term" value="P:L-arginine biosynthetic process"/>
    <property type="evidence" value="ECO:0007669"/>
    <property type="project" value="UniProtKB-UniRule"/>
</dbReference>
<reference evidence="10 12" key="1">
    <citation type="journal article" date="2016" name="Genome Announc.">
        <title>Complete Genome Sequence of the Amino Acid-Fermenting Clostridium propionicum X2 (DSM 1682).</title>
        <authorList>
            <person name="Poehlein A."/>
            <person name="Schlien K."/>
            <person name="Chowdhury N.P."/>
            <person name="Gottschalk G."/>
            <person name="Buckel W."/>
            <person name="Daniel R."/>
        </authorList>
    </citation>
    <scope>NUCLEOTIDE SEQUENCE [LARGE SCALE GENOMIC DNA]</scope>
    <source>
        <strain evidence="10 12">X2</strain>
    </source>
</reference>
<keyword evidence="3 8" id="KW-0436">Ligase</keyword>
<dbReference type="InterPro" id="IPR017926">
    <property type="entry name" value="GATASE"/>
</dbReference>
<comment type="function">
    <text evidence="8">Small subunit of the glutamine-dependent carbamoyl phosphate synthetase (CPSase). CPSase catalyzes the formation of carbamoyl phosphate from the ammonia moiety of glutamine, carbonate, and phosphate donated by ATP, constituting the first step of 2 biosynthetic pathways, one leading to arginine and/or urea and the other to pyrimidine nucleotides. The small subunit (glutamine amidotransferase) binds and cleaves glutamine to supply the large subunit with the substrate ammonia.</text>
</comment>
<evidence type="ECO:0000256" key="3">
    <source>
        <dbReference type="ARBA" id="ARBA00022598"/>
    </source>
</evidence>
<dbReference type="Pfam" id="PF00117">
    <property type="entry name" value="GATase"/>
    <property type="match status" value="1"/>
</dbReference>
<dbReference type="NCBIfam" id="TIGR01368">
    <property type="entry name" value="CPSaseIIsmall"/>
    <property type="match status" value="1"/>
</dbReference>
<evidence type="ECO:0000256" key="1">
    <source>
        <dbReference type="ARBA" id="ARBA00005077"/>
    </source>
</evidence>
<feature type="active site" evidence="8">
    <location>
        <position position="335"/>
    </location>
</feature>
<protein>
    <recommendedName>
        <fullName evidence="8">Carbamoyl phosphate synthase small chain</fullName>
        <ecNumber evidence="8">6.3.5.5</ecNumber>
    </recommendedName>
    <alternativeName>
        <fullName evidence="8">Carbamoyl phosphate synthetase glutamine chain</fullName>
    </alternativeName>
</protein>
<dbReference type="Gene3D" id="3.40.50.880">
    <property type="match status" value="1"/>
</dbReference>
<evidence type="ECO:0000313" key="10">
    <source>
        <dbReference type="EMBL" id="AMJ39654.1"/>
    </source>
</evidence>
<comment type="catalytic activity">
    <reaction evidence="7 8">
        <text>hydrogencarbonate + L-glutamine + 2 ATP + H2O = carbamoyl phosphate + L-glutamate + 2 ADP + phosphate + 2 H(+)</text>
        <dbReference type="Rhea" id="RHEA:18633"/>
        <dbReference type="ChEBI" id="CHEBI:15377"/>
        <dbReference type="ChEBI" id="CHEBI:15378"/>
        <dbReference type="ChEBI" id="CHEBI:17544"/>
        <dbReference type="ChEBI" id="CHEBI:29985"/>
        <dbReference type="ChEBI" id="CHEBI:30616"/>
        <dbReference type="ChEBI" id="CHEBI:43474"/>
        <dbReference type="ChEBI" id="CHEBI:58228"/>
        <dbReference type="ChEBI" id="CHEBI:58359"/>
        <dbReference type="ChEBI" id="CHEBI:456216"/>
        <dbReference type="EC" id="6.3.5.5"/>
    </reaction>
</comment>
<dbReference type="GO" id="GO:0006207">
    <property type="term" value="P:'de novo' pyrimidine nucleobase biosynthetic process"/>
    <property type="evidence" value="ECO:0007669"/>
    <property type="project" value="InterPro"/>
</dbReference>
<feature type="binding site" evidence="8">
    <location>
        <position position="46"/>
    </location>
    <ligand>
        <name>L-glutamine</name>
        <dbReference type="ChEBI" id="CHEBI:58359"/>
    </ligand>
</feature>
<name>A0A0X8VB20_ANAPI</name>